<reference evidence="2" key="1">
    <citation type="journal article" date="2020" name="Nature">
        <title>Giant virus diversity and host interactions through global metagenomics.</title>
        <authorList>
            <person name="Schulz F."/>
            <person name="Roux S."/>
            <person name="Paez-Espino D."/>
            <person name="Jungbluth S."/>
            <person name="Walsh D.A."/>
            <person name="Denef V.J."/>
            <person name="McMahon K.D."/>
            <person name="Konstantinidis K.T."/>
            <person name="Eloe-Fadrosh E.A."/>
            <person name="Kyrpides N.C."/>
            <person name="Woyke T."/>
        </authorList>
    </citation>
    <scope>NUCLEOTIDE SEQUENCE</scope>
    <source>
        <strain evidence="2">GVMAG-M-3300025138-11</strain>
    </source>
</reference>
<evidence type="ECO:0000313" key="2">
    <source>
        <dbReference type="EMBL" id="QHT97301.1"/>
    </source>
</evidence>
<feature type="domain" description="Fungal lipase-type" evidence="1">
    <location>
        <begin position="70"/>
        <end position="204"/>
    </location>
</feature>
<proteinExistence type="predicted"/>
<sequence length="264" mass="30757">MNINLELVKDMCKLSSVCYNNTEKLKNLYNSRPCQKQDQVIYKCKNIPIIKSTKNDCQYFSTLYNNCLIICFRGTESKKDILIDLNIMRTGFKIGDEKNILVHEGFNDQFIQILPSITEDITNYISNKRIVNKKIIFTGHSLGGALATLGSCFFSYKYPQISVNCITFGSPRVGCSNFAYLFDKHCDTSLRYINRNDPVTSFPTAWRYKHVKGCQWIHDHKIKDEILPWRFWRFCKNYILSFIGFGYDASEDHSCSEYLKKLNI</sequence>
<protein>
    <recommendedName>
        <fullName evidence="1">Fungal lipase-type domain-containing protein</fullName>
    </recommendedName>
</protein>
<dbReference type="GO" id="GO:0006629">
    <property type="term" value="P:lipid metabolic process"/>
    <property type="evidence" value="ECO:0007669"/>
    <property type="project" value="InterPro"/>
</dbReference>
<dbReference type="PANTHER" id="PTHR45856:SF25">
    <property type="entry name" value="FUNGAL LIPASE-LIKE DOMAIN-CONTAINING PROTEIN"/>
    <property type="match status" value="1"/>
</dbReference>
<accession>A0A6C0IVH8</accession>
<dbReference type="InterPro" id="IPR029058">
    <property type="entry name" value="AB_hydrolase_fold"/>
</dbReference>
<evidence type="ECO:0000259" key="1">
    <source>
        <dbReference type="Pfam" id="PF01764"/>
    </source>
</evidence>
<dbReference type="EMBL" id="MN740274">
    <property type="protein sequence ID" value="QHT97301.1"/>
    <property type="molecule type" value="Genomic_DNA"/>
</dbReference>
<dbReference type="InterPro" id="IPR051218">
    <property type="entry name" value="Sec_MonoDiacylglyc_Lipase"/>
</dbReference>
<dbReference type="InterPro" id="IPR002921">
    <property type="entry name" value="Fungal_lipase-type"/>
</dbReference>
<dbReference type="AlphaFoldDB" id="A0A6C0IVH8"/>
<dbReference type="Pfam" id="PF01764">
    <property type="entry name" value="Lipase_3"/>
    <property type="match status" value="1"/>
</dbReference>
<organism evidence="2">
    <name type="scientific">viral metagenome</name>
    <dbReference type="NCBI Taxonomy" id="1070528"/>
    <lineage>
        <taxon>unclassified sequences</taxon>
        <taxon>metagenomes</taxon>
        <taxon>organismal metagenomes</taxon>
    </lineage>
</organism>
<dbReference type="PANTHER" id="PTHR45856">
    <property type="entry name" value="ALPHA/BETA-HYDROLASES SUPERFAMILY PROTEIN"/>
    <property type="match status" value="1"/>
</dbReference>
<dbReference type="Gene3D" id="3.40.50.1820">
    <property type="entry name" value="alpha/beta hydrolase"/>
    <property type="match status" value="1"/>
</dbReference>
<dbReference type="CDD" id="cd00519">
    <property type="entry name" value="Lipase_3"/>
    <property type="match status" value="1"/>
</dbReference>
<dbReference type="SUPFAM" id="SSF53474">
    <property type="entry name" value="alpha/beta-Hydrolases"/>
    <property type="match status" value="1"/>
</dbReference>
<name>A0A6C0IVH8_9ZZZZ</name>